<reference evidence="1 2" key="1">
    <citation type="submission" date="2017-07" db="EMBL/GenBank/DDBJ databases">
        <title>Leptospira spp. isolated from tropical soils.</title>
        <authorList>
            <person name="Thibeaux R."/>
            <person name="Iraola G."/>
            <person name="Ferres I."/>
            <person name="Bierque E."/>
            <person name="Girault D."/>
            <person name="Soupe-Gilbert M.-E."/>
            <person name="Picardeau M."/>
            <person name="Goarant C."/>
        </authorList>
    </citation>
    <scope>NUCLEOTIDE SEQUENCE [LARGE SCALE GENOMIC DNA]</scope>
    <source>
        <strain evidence="1 2">FH2-C-A2</strain>
    </source>
</reference>
<organism evidence="1 2">
    <name type="scientific">Leptospira wolffii</name>
    <dbReference type="NCBI Taxonomy" id="409998"/>
    <lineage>
        <taxon>Bacteria</taxon>
        <taxon>Pseudomonadati</taxon>
        <taxon>Spirochaetota</taxon>
        <taxon>Spirochaetia</taxon>
        <taxon>Leptospirales</taxon>
        <taxon>Leptospiraceae</taxon>
        <taxon>Leptospira</taxon>
    </lineage>
</organism>
<protein>
    <recommendedName>
        <fullName evidence="3">DUF839 domain-containing protein</fullName>
    </recommendedName>
</protein>
<sequence length="553" mass="61595">MHLSRSDFLKYLGKGMIALAASRTIDLWAKELPKSNSKKRLAVSPTEKISSARIPGPNFKPVRPNTEDDLILPNGFTYDVIAIYGDRINPNGDTFGFAADFNCFFPFPKDKDSALLWTNHEYLNELEYYVNGYDFQAKGPNTRTPEQIQKYLYSLGGSVTHLRRKNGTWVLDPDSEYGRRIHGKTEFLLKGPASGSDAISGKTKALGSFANCSGGKTYWDTVLSCEENFDGVVADCKLEDEREYGWIIEVDPFDPRSVPVKHTALGRFAHENAALTLSKNGKLVVYMGDDSKDQCVYKFISEEKYDAKKGKDNSKLLEKGTLYVGNFEKCVWVPLDLEKNPHLKNAQTSEGKLRFKDQGDVLVECREAAKVAGGTPMDRPEDLEVHPLDGSVFVAFTNNDKHGNFYGQIVRIKEEGSDAEADRFEFEVFVAGGGKSGFSSPDNMAFDSSGNLWMVTDMTTKLLGKSIFKKYGNNGMFFIPTSGPESGKAFQFASAPIGSELTGPWFSPEEDFLFLSVQHPGEDTKDYDLPTSRWPHLKKGDIPRPGVVAIRRV</sequence>
<dbReference type="InterPro" id="IPR008557">
    <property type="entry name" value="PhoX"/>
</dbReference>
<dbReference type="AlphaFoldDB" id="A0A2M9ZC71"/>
<dbReference type="EMBL" id="NPDT01000003">
    <property type="protein sequence ID" value="PJZ65964.1"/>
    <property type="molecule type" value="Genomic_DNA"/>
</dbReference>
<name>A0A2M9ZC71_9LEPT</name>
<dbReference type="PANTHER" id="PTHR35399:SF2">
    <property type="entry name" value="DUF839 DOMAIN-CONTAINING PROTEIN"/>
    <property type="match status" value="1"/>
</dbReference>
<dbReference type="PANTHER" id="PTHR35399">
    <property type="entry name" value="SLR8030 PROTEIN"/>
    <property type="match status" value="1"/>
</dbReference>
<evidence type="ECO:0000313" key="2">
    <source>
        <dbReference type="Proteomes" id="UP000231912"/>
    </source>
</evidence>
<dbReference type="RefSeq" id="WP_100758854.1">
    <property type="nucleotide sequence ID" value="NZ_NPDT01000003.1"/>
</dbReference>
<accession>A0A2M9ZC71</accession>
<evidence type="ECO:0008006" key="3">
    <source>
        <dbReference type="Google" id="ProtNLM"/>
    </source>
</evidence>
<comment type="caution">
    <text evidence="1">The sequence shown here is derived from an EMBL/GenBank/DDBJ whole genome shotgun (WGS) entry which is preliminary data.</text>
</comment>
<gene>
    <name evidence="1" type="ORF">CH371_10565</name>
</gene>
<evidence type="ECO:0000313" key="1">
    <source>
        <dbReference type="EMBL" id="PJZ65964.1"/>
    </source>
</evidence>
<dbReference type="Gene3D" id="2.120.10.30">
    <property type="entry name" value="TolB, C-terminal domain"/>
    <property type="match status" value="1"/>
</dbReference>
<dbReference type="Pfam" id="PF05787">
    <property type="entry name" value="PhoX"/>
    <property type="match status" value="1"/>
</dbReference>
<dbReference type="InterPro" id="IPR011042">
    <property type="entry name" value="6-blade_b-propeller_TolB-like"/>
</dbReference>
<dbReference type="Proteomes" id="UP000231912">
    <property type="component" value="Unassembled WGS sequence"/>
</dbReference>
<proteinExistence type="predicted"/>
<dbReference type="SUPFAM" id="SSF63829">
    <property type="entry name" value="Calcium-dependent phosphotriesterase"/>
    <property type="match status" value="1"/>
</dbReference>